<dbReference type="Pfam" id="PF00672">
    <property type="entry name" value="HAMP"/>
    <property type="match status" value="1"/>
</dbReference>
<evidence type="ECO:0000256" key="4">
    <source>
        <dbReference type="ARBA" id="ARBA00023224"/>
    </source>
</evidence>
<keyword evidence="11" id="KW-1185">Reference proteome</keyword>
<evidence type="ECO:0000256" key="1">
    <source>
        <dbReference type="ARBA" id="ARBA00004236"/>
    </source>
</evidence>
<evidence type="ECO:0000259" key="9">
    <source>
        <dbReference type="PROSITE" id="PS50885"/>
    </source>
</evidence>
<dbReference type="EMBL" id="CP051680">
    <property type="protein sequence ID" value="QJD87277.1"/>
    <property type="molecule type" value="Genomic_DNA"/>
</dbReference>
<evidence type="ECO:0000313" key="11">
    <source>
        <dbReference type="Proteomes" id="UP000502248"/>
    </source>
</evidence>
<dbReference type="Proteomes" id="UP000502248">
    <property type="component" value="Chromosome"/>
</dbReference>
<sequence>MANGKIPFWFLPSVRLMNRLNFLKKFMLVALIFTIPIVFSSWMFLSDLQDRMAFTSREQRGIEPIIRLSSLQLELDKHREYALLYGSGLSDYRERMNEQEMIVNEEIERIAWIDNYAPSFGAEDKWRDFNNHWYFTKQQVRKDDYKTIAGLHVRLVEDIQALRQRIAATSRLNLDPQTRVSSLWMMATQLSDQNAGTAILSSVGLQVSILGNLSETNRELLKDEMDNRRLTLLKEYMDKLVGSKVSVRLESASQKQQTSVAKLMDTVNYRLLTELSAEPAEYERLAAQAVEANAELYRQVLAELKETIREKLDGEQRERNVLLAVIAFFILLDAYLFWGLYLAIRKTVSGLAIHSQKLSSGDLTVRAPLEAKDELRSISEMFNEMSATFGMMIASHLKAAQEISSSSLRLELSATESAERSSRISTAFASIADGAIRQRDGASSSFEQMLAMSNGLGHISDNMSLAAEAAAHASEEADAGVHSIQAVIGQMDAISQSVTELSNMIDLLKEQSGSIGTIVGEIRDIADRTDLLALNAAIEAARAGEQGKGFAVVASEVRKLSEQSSRATERIKARVRAIQFSVNEASDRMKQGVEEVREGMNKADRTGLQFRNIRNSVNRMAANIQEISATCEQSAASSEQVSDALREVLAIAQATGTQAELVSESSEQQYRSVEQNLAFSQNLNKLARQLTTSMDKFLLDESLLAQVRK</sequence>
<comment type="similarity">
    <text evidence="5">Belongs to the methyl-accepting chemotaxis (MCP) protein family.</text>
</comment>
<keyword evidence="7" id="KW-0812">Transmembrane</keyword>
<dbReference type="InterPro" id="IPR004089">
    <property type="entry name" value="MCPsignal_dom"/>
</dbReference>
<reference evidence="10 11" key="1">
    <citation type="submission" date="2020-04" db="EMBL/GenBank/DDBJ databases">
        <title>Genome sequencing of novel species.</title>
        <authorList>
            <person name="Heo J."/>
            <person name="Kim S.-J."/>
            <person name="Kim J.-S."/>
            <person name="Hong S.-B."/>
            <person name="Kwon S.-W."/>
        </authorList>
    </citation>
    <scope>NUCLEOTIDE SEQUENCE [LARGE SCALE GENOMIC DNA]</scope>
    <source>
        <strain evidence="10 11">MFER-1</strain>
    </source>
</reference>
<protein>
    <submittedName>
        <fullName evidence="10">Methyl-accepting chemotaxis protein</fullName>
    </submittedName>
</protein>
<accession>A0A7Z2ZQQ1</accession>
<keyword evidence="3 7" id="KW-0472">Membrane</keyword>
<feature type="transmembrane region" description="Helical" evidence="7">
    <location>
        <begin position="26"/>
        <end position="45"/>
    </location>
</feature>
<dbReference type="Gene3D" id="1.10.287.950">
    <property type="entry name" value="Methyl-accepting chemotaxis protein"/>
    <property type="match status" value="1"/>
</dbReference>
<feature type="transmembrane region" description="Helical" evidence="7">
    <location>
        <begin position="321"/>
        <end position="344"/>
    </location>
</feature>
<proteinExistence type="inferred from homology"/>
<dbReference type="Pfam" id="PF00015">
    <property type="entry name" value="MCPsignal"/>
    <property type="match status" value="1"/>
</dbReference>
<keyword evidence="7" id="KW-1133">Transmembrane helix</keyword>
<dbReference type="PROSITE" id="PS50885">
    <property type="entry name" value="HAMP"/>
    <property type="match status" value="1"/>
</dbReference>
<evidence type="ECO:0000259" key="8">
    <source>
        <dbReference type="PROSITE" id="PS50111"/>
    </source>
</evidence>
<dbReference type="CDD" id="cd11386">
    <property type="entry name" value="MCP_signal"/>
    <property type="match status" value="1"/>
</dbReference>
<organism evidence="10 11">
    <name type="scientific">Cohnella herbarum</name>
    <dbReference type="NCBI Taxonomy" id="2728023"/>
    <lineage>
        <taxon>Bacteria</taxon>
        <taxon>Bacillati</taxon>
        <taxon>Bacillota</taxon>
        <taxon>Bacilli</taxon>
        <taxon>Bacillales</taxon>
        <taxon>Paenibacillaceae</taxon>
        <taxon>Cohnella</taxon>
    </lineage>
</organism>
<keyword evidence="4 6" id="KW-0807">Transducer</keyword>
<dbReference type="PANTHER" id="PTHR32089">
    <property type="entry name" value="METHYL-ACCEPTING CHEMOTAXIS PROTEIN MCPB"/>
    <property type="match status" value="1"/>
</dbReference>
<evidence type="ECO:0000313" key="10">
    <source>
        <dbReference type="EMBL" id="QJD87277.1"/>
    </source>
</evidence>
<dbReference type="GO" id="GO:0005886">
    <property type="term" value="C:plasma membrane"/>
    <property type="evidence" value="ECO:0007669"/>
    <property type="project" value="UniProtKB-SubCell"/>
</dbReference>
<dbReference type="SUPFAM" id="SSF58104">
    <property type="entry name" value="Methyl-accepting chemotaxis protein (MCP) signaling domain"/>
    <property type="match status" value="1"/>
</dbReference>
<dbReference type="CDD" id="cd06225">
    <property type="entry name" value="HAMP"/>
    <property type="match status" value="1"/>
</dbReference>
<feature type="domain" description="HAMP" evidence="9">
    <location>
        <begin position="342"/>
        <end position="394"/>
    </location>
</feature>
<evidence type="ECO:0000256" key="5">
    <source>
        <dbReference type="ARBA" id="ARBA00029447"/>
    </source>
</evidence>
<keyword evidence="2" id="KW-1003">Cell membrane</keyword>
<evidence type="ECO:0000256" key="6">
    <source>
        <dbReference type="PROSITE-ProRule" id="PRU00284"/>
    </source>
</evidence>
<dbReference type="SMART" id="SM00283">
    <property type="entry name" value="MA"/>
    <property type="match status" value="1"/>
</dbReference>
<feature type="domain" description="Methyl-accepting transducer" evidence="8">
    <location>
        <begin position="413"/>
        <end position="649"/>
    </location>
</feature>
<evidence type="ECO:0000256" key="7">
    <source>
        <dbReference type="SAM" id="Phobius"/>
    </source>
</evidence>
<dbReference type="PANTHER" id="PTHR32089:SF112">
    <property type="entry name" value="LYSOZYME-LIKE PROTEIN-RELATED"/>
    <property type="match status" value="1"/>
</dbReference>
<dbReference type="InterPro" id="IPR003660">
    <property type="entry name" value="HAMP_dom"/>
</dbReference>
<dbReference type="SMART" id="SM00304">
    <property type="entry name" value="HAMP"/>
    <property type="match status" value="1"/>
</dbReference>
<dbReference type="PROSITE" id="PS50111">
    <property type="entry name" value="CHEMOTAXIS_TRANSDUC_2"/>
    <property type="match status" value="1"/>
</dbReference>
<dbReference type="KEGG" id="cheb:HH215_31610"/>
<dbReference type="GO" id="GO:0007165">
    <property type="term" value="P:signal transduction"/>
    <property type="evidence" value="ECO:0007669"/>
    <property type="project" value="UniProtKB-KW"/>
</dbReference>
<comment type="subcellular location">
    <subcellularLocation>
        <location evidence="1">Cell membrane</location>
    </subcellularLocation>
</comment>
<dbReference type="AlphaFoldDB" id="A0A7Z2ZQQ1"/>
<name>A0A7Z2ZQQ1_9BACL</name>
<evidence type="ECO:0000256" key="3">
    <source>
        <dbReference type="ARBA" id="ARBA00023136"/>
    </source>
</evidence>
<evidence type="ECO:0000256" key="2">
    <source>
        <dbReference type="ARBA" id="ARBA00022475"/>
    </source>
</evidence>
<gene>
    <name evidence="10" type="ORF">HH215_31610</name>
</gene>
<dbReference type="RefSeq" id="WP_169283522.1">
    <property type="nucleotide sequence ID" value="NZ_CP051680.1"/>
</dbReference>